<feature type="transmembrane region" description="Helical" evidence="6">
    <location>
        <begin position="154"/>
        <end position="177"/>
    </location>
</feature>
<evidence type="ECO:0000313" key="10">
    <source>
        <dbReference type="Proteomes" id="UP000472971"/>
    </source>
</evidence>
<dbReference type="GO" id="GO:0055085">
    <property type="term" value="P:transmembrane transport"/>
    <property type="evidence" value="ECO:0007669"/>
    <property type="project" value="UniProtKB-UniRule"/>
</dbReference>
<comment type="subcellular location">
    <subcellularLocation>
        <location evidence="1 6">Cell membrane</location>
        <topology evidence="1 6">Multi-pass membrane protein</topology>
    </subcellularLocation>
</comment>
<accession>A0A6B3VWX9</accession>
<dbReference type="EMBL" id="JAAIWN010000007">
    <property type="protein sequence ID" value="NEY80787.1"/>
    <property type="molecule type" value="Genomic_DNA"/>
</dbReference>
<dbReference type="Pfam" id="PF02687">
    <property type="entry name" value="FtsX"/>
    <property type="match status" value="1"/>
</dbReference>
<dbReference type="Proteomes" id="UP000472971">
    <property type="component" value="Unassembled WGS sequence"/>
</dbReference>
<dbReference type="AlphaFoldDB" id="A0A6B3VWX9"/>
<gene>
    <name evidence="9" type="ORF">G4D64_04450</name>
    <name evidence="8" type="ORF">H1Z61_04485</name>
</gene>
<dbReference type="PANTHER" id="PTHR46795:SF2">
    <property type="entry name" value="ABC TRANSPORTER, PERMEASE PROTEIN"/>
    <property type="match status" value="1"/>
</dbReference>
<reference evidence="9 10" key="1">
    <citation type="submission" date="2020-02" db="EMBL/GenBank/DDBJ databases">
        <title>Bacillus aquiflavi sp. nov., isolated from yellow water of strong flavor Chinese baijiu in Yibin region of China.</title>
        <authorList>
            <person name="Xie J."/>
        </authorList>
    </citation>
    <scope>NUCLEOTIDE SEQUENCE [LARGE SCALE GENOMIC DNA]</scope>
    <source>
        <strain evidence="9 10">3H-10</strain>
    </source>
</reference>
<evidence type="ECO:0000256" key="4">
    <source>
        <dbReference type="ARBA" id="ARBA00022989"/>
    </source>
</evidence>
<evidence type="ECO:0000256" key="2">
    <source>
        <dbReference type="ARBA" id="ARBA00022475"/>
    </source>
</evidence>
<feature type="transmembrane region" description="Helical" evidence="6">
    <location>
        <begin position="284"/>
        <end position="305"/>
    </location>
</feature>
<name>A0A6B3VWX9_9BACI</name>
<dbReference type="RefSeq" id="WP_163240538.1">
    <property type="nucleotide sequence ID" value="NZ_JAAIWN010000007.1"/>
</dbReference>
<keyword evidence="4 6" id="KW-1133">Transmembrane helix</keyword>
<keyword evidence="5 6" id="KW-0472">Membrane</keyword>
<feature type="transmembrane region" description="Helical" evidence="6">
    <location>
        <begin position="604"/>
        <end position="622"/>
    </location>
</feature>
<evidence type="ECO:0000256" key="5">
    <source>
        <dbReference type="ARBA" id="ARBA00023136"/>
    </source>
</evidence>
<feature type="transmembrane region" description="Helical" evidence="6">
    <location>
        <begin position="62"/>
        <end position="83"/>
    </location>
</feature>
<comment type="similarity">
    <text evidence="6">Belongs to the ABC-4 integral membrane protein family.</text>
</comment>
<keyword evidence="2 6" id="KW-1003">Cell membrane</keyword>
<feature type="domain" description="ABC3 transporter permease C-terminal" evidence="7">
    <location>
        <begin position="65"/>
        <end position="178"/>
    </location>
</feature>
<evidence type="ECO:0000313" key="8">
    <source>
        <dbReference type="EMBL" id="MBA4536419.1"/>
    </source>
</evidence>
<dbReference type="Proteomes" id="UP000570010">
    <property type="component" value="Unassembled WGS sequence"/>
</dbReference>
<dbReference type="EMBL" id="JACEIO010000007">
    <property type="protein sequence ID" value="MBA4536419.1"/>
    <property type="molecule type" value="Genomic_DNA"/>
</dbReference>
<sequence>MTFRKLAFKNATRNFPVFAPFFFSSTFSIFIFFVYALFTFHPDIQVEGSGSLYVVAASGMKAAQVILFMFAILFVFYSMGTFLQARQHEFAVLFIHGMTKQQFLNIVIIESCVIGLSSIITGVLLGLVFAKWFLLLLSTLMGIEPLRFYIPIKAIILTAVCFLLLFMINSLFATIFVKKNRLIHMLSRQIRQKNEPSSSKMISIGSFLLLIFAYYLAATANGDTIAYRMFPVIGMVVISTYFLFTQWSIFMIKLLKRKKRLLLKKTNLIFFSDLAFKLKDNARMFFLVSIISTVAFCAVGTLASLTAQTKYFEMNYPFAVGYANFHDQQLAAKHVGIIERDLIKENLPYKKVILQGKKIKSLNSGSIVTVLNVDRYNQAALLIGLKPLHLKNGEGMLVPPSIWYTNYLDSSVREIYLEGFNRPITLTGKTEGPIFPAFILGSNIIVVDSTVFNELPSTINEFIGFKVEDWKKTDKIGVSLHKEFDRQNGEIQENTFLFLSAGYNYMNEMKVYKMMIFIGVLVGAVFFITAGSFLYFRLYADLPEDQERFNILRHIGLAEKELKQIITKKTAALFYFPIAVAIIHSIFAFKALQSLHEVSIMKEITIVIAGFLTVHTIYYFFIRRVYYRKLLKGIQS</sequence>
<reference evidence="8 11" key="2">
    <citation type="submission" date="2020-07" db="EMBL/GenBank/DDBJ databases">
        <authorList>
            <person name="Feng H."/>
        </authorList>
    </citation>
    <scope>NUCLEOTIDE SEQUENCE [LARGE SCALE GENOMIC DNA]</scope>
    <source>
        <strain evidence="11">s-12</strain>
        <strain evidence="8">S-12</strain>
    </source>
</reference>
<feature type="transmembrane region" description="Helical" evidence="6">
    <location>
        <begin position="229"/>
        <end position="255"/>
    </location>
</feature>
<feature type="transmembrane region" description="Helical" evidence="6">
    <location>
        <begin position="198"/>
        <end position="217"/>
    </location>
</feature>
<evidence type="ECO:0000256" key="6">
    <source>
        <dbReference type="PIRNR" id="PIRNR018968"/>
    </source>
</evidence>
<dbReference type="InterPro" id="IPR027022">
    <property type="entry name" value="ABC_permease_BceB-typ"/>
</dbReference>
<evidence type="ECO:0000256" key="1">
    <source>
        <dbReference type="ARBA" id="ARBA00004651"/>
    </source>
</evidence>
<organism evidence="9 10">
    <name type="scientific">Bacillus aquiflavi</name>
    <dbReference type="NCBI Taxonomy" id="2672567"/>
    <lineage>
        <taxon>Bacteria</taxon>
        <taxon>Bacillati</taxon>
        <taxon>Bacillota</taxon>
        <taxon>Bacilli</taxon>
        <taxon>Bacillales</taxon>
        <taxon>Bacillaceae</taxon>
        <taxon>Bacillus</taxon>
    </lineage>
</organism>
<dbReference type="InterPro" id="IPR052536">
    <property type="entry name" value="ABC-4_Integral_Memb_Prot"/>
</dbReference>
<dbReference type="InterPro" id="IPR003838">
    <property type="entry name" value="ABC3_permease_C"/>
</dbReference>
<keyword evidence="3 6" id="KW-0812">Transmembrane</keyword>
<dbReference type="GO" id="GO:0005886">
    <property type="term" value="C:plasma membrane"/>
    <property type="evidence" value="ECO:0007669"/>
    <property type="project" value="UniProtKB-SubCell"/>
</dbReference>
<feature type="transmembrane region" description="Helical" evidence="6">
    <location>
        <begin position="514"/>
        <end position="536"/>
    </location>
</feature>
<keyword evidence="6" id="KW-0813">Transport</keyword>
<evidence type="ECO:0000256" key="3">
    <source>
        <dbReference type="ARBA" id="ARBA00022692"/>
    </source>
</evidence>
<keyword evidence="10" id="KW-1185">Reference proteome</keyword>
<evidence type="ECO:0000313" key="11">
    <source>
        <dbReference type="Proteomes" id="UP000570010"/>
    </source>
</evidence>
<dbReference type="PANTHER" id="PTHR46795">
    <property type="entry name" value="ABC TRANSPORTER PERMEASE-RELATED-RELATED"/>
    <property type="match status" value="1"/>
</dbReference>
<evidence type="ECO:0000313" key="9">
    <source>
        <dbReference type="EMBL" id="NEY80787.1"/>
    </source>
</evidence>
<comment type="caution">
    <text evidence="9">The sequence shown here is derived from an EMBL/GenBank/DDBJ whole genome shotgun (WGS) entry which is preliminary data.</text>
</comment>
<feature type="transmembrane region" description="Helical" evidence="6">
    <location>
        <begin position="572"/>
        <end position="592"/>
    </location>
</feature>
<feature type="transmembrane region" description="Helical" evidence="6">
    <location>
        <begin position="21"/>
        <end position="42"/>
    </location>
</feature>
<feature type="transmembrane region" description="Helical" evidence="6">
    <location>
        <begin position="103"/>
        <end position="134"/>
    </location>
</feature>
<protein>
    <submittedName>
        <fullName evidence="9">FtsX-like permease family protein</fullName>
    </submittedName>
</protein>
<evidence type="ECO:0000259" key="7">
    <source>
        <dbReference type="Pfam" id="PF02687"/>
    </source>
</evidence>
<proteinExistence type="inferred from homology"/>
<dbReference type="PIRSF" id="PIRSF018968">
    <property type="entry name" value="ABC_permease_BceB"/>
    <property type="match status" value="1"/>
</dbReference>